<dbReference type="PROSITE" id="PS00018">
    <property type="entry name" value="EF_HAND_1"/>
    <property type="match status" value="1"/>
</dbReference>
<dbReference type="InterPro" id="IPR013324">
    <property type="entry name" value="RNA_pol_sigma_r3/r4-like"/>
</dbReference>
<dbReference type="NCBIfam" id="TIGR02937">
    <property type="entry name" value="sigma70-ECF"/>
    <property type="match status" value="1"/>
</dbReference>
<dbReference type="RefSeq" id="WP_106931164.1">
    <property type="nucleotide sequence ID" value="NZ_PYFT01000001.1"/>
</dbReference>
<keyword evidence="4" id="KW-0804">Transcription</keyword>
<name>A0A2T2YHP3_9BACT</name>
<dbReference type="OrthoDB" id="9780326at2"/>
<comment type="similarity">
    <text evidence="1">Belongs to the sigma-70 factor family. ECF subfamily.</text>
</comment>
<dbReference type="InterPro" id="IPR013325">
    <property type="entry name" value="RNA_pol_sigma_r2"/>
</dbReference>
<dbReference type="Gene3D" id="1.10.10.10">
    <property type="entry name" value="Winged helix-like DNA-binding domain superfamily/Winged helix DNA-binding domain"/>
    <property type="match status" value="1"/>
</dbReference>
<evidence type="ECO:0008006" key="9">
    <source>
        <dbReference type="Google" id="ProtNLM"/>
    </source>
</evidence>
<dbReference type="PANTHER" id="PTHR43133:SF46">
    <property type="entry name" value="RNA POLYMERASE SIGMA-70 FACTOR ECF SUBFAMILY"/>
    <property type="match status" value="1"/>
</dbReference>
<dbReference type="InterPro" id="IPR018247">
    <property type="entry name" value="EF_Hand_1_Ca_BS"/>
</dbReference>
<evidence type="ECO:0000259" key="6">
    <source>
        <dbReference type="Pfam" id="PF08281"/>
    </source>
</evidence>
<dbReference type="InterPro" id="IPR039425">
    <property type="entry name" value="RNA_pol_sigma-70-like"/>
</dbReference>
<evidence type="ECO:0000256" key="3">
    <source>
        <dbReference type="ARBA" id="ARBA00023082"/>
    </source>
</evidence>
<dbReference type="GO" id="GO:0006352">
    <property type="term" value="P:DNA-templated transcription initiation"/>
    <property type="evidence" value="ECO:0007669"/>
    <property type="project" value="InterPro"/>
</dbReference>
<dbReference type="InterPro" id="IPR007627">
    <property type="entry name" value="RNA_pol_sigma70_r2"/>
</dbReference>
<evidence type="ECO:0000313" key="7">
    <source>
        <dbReference type="EMBL" id="PSR54988.1"/>
    </source>
</evidence>
<dbReference type="CDD" id="cd06171">
    <property type="entry name" value="Sigma70_r4"/>
    <property type="match status" value="1"/>
</dbReference>
<dbReference type="Gene3D" id="1.10.1740.10">
    <property type="match status" value="1"/>
</dbReference>
<evidence type="ECO:0000256" key="1">
    <source>
        <dbReference type="ARBA" id="ARBA00010641"/>
    </source>
</evidence>
<organism evidence="7 8">
    <name type="scientific">Adhaeribacter arboris</name>
    <dbReference type="NCBI Taxonomy" id="2072846"/>
    <lineage>
        <taxon>Bacteria</taxon>
        <taxon>Pseudomonadati</taxon>
        <taxon>Bacteroidota</taxon>
        <taxon>Cytophagia</taxon>
        <taxon>Cytophagales</taxon>
        <taxon>Hymenobacteraceae</taxon>
        <taxon>Adhaeribacter</taxon>
    </lineage>
</organism>
<keyword evidence="2" id="KW-0805">Transcription regulation</keyword>
<dbReference type="SUPFAM" id="SSF88946">
    <property type="entry name" value="Sigma2 domain of RNA polymerase sigma factors"/>
    <property type="match status" value="1"/>
</dbReference>
<dbReference type="SUPFAM" id="SSF88659">
    <property type="entry name" value="Sigma3 and sigma4 domains of RNA polymerase sigma factors"/>
    <property type="match status" value="1"/>
</dbReference>
<reference evidence="7 8" key="1">
    <citation type="submission" date="2018-03" db="EMBL/GenBank/DDBJ databases">
        <title>Adhaeribacter sp. HMF7605 Genome sequencing and assembly.</title>
        <authorList>
            <person name="Kang H."/>
            <person name="Kang J."/>
            <person name="Cha I."/>
            <person name="Kim H."/>
            <person name="Joh K."/>
        </authorList>
    </citation>
    <scope>NUCLEOTIDE SEQUENCE [LARGE SCALE GENOMIC DNA]</scope>
    <source>
        <strain evidence="7 8">HMF7605</strain>
    </source>
</reference>
<evidence type="ECO:0000256" key="4">
    <source>
        <dbReference type="ARBA" id="ARBA00023163"/>
    </source>
</evidence>
<dbReference type="InterPro" id="IPR014284">
    <property type="entry name" value="RNA_pol_sigma-70_dom"/>
</dbReference>
<protein>
    <recommendedName>
        <fullName evidence="9">RNA polymerase subunit sigma</fullName>
    </recommendedName>
</protein>
<dbReference type="PANTHER" id="PTHR43133">
    <property type="entry name" value="RNA POLYMERASE ECF-TYPE SIGMA FACTO"/>
    <property type="match status" value="1"/>
</dbReference>
<dbReference type="GO" id="GO:0016987">
    <property type="term" value="F:sigma factor activity"/>
    <property type="evidence" value="ECO:0007669"/>
    <property type="project" value="UniProtKB-KW"/>
</dbReference>
<accession>A0A2T2YHP3</accession>
<gene>
    <name evidence="7" type="ORF">AHMF7605_16490</name>
</gene>
<dbReference type="Pfam" id="PF04542">
    <property type="entry name" value="Sigma70_r2"/>
    <property type="match status" value="1"/>
</dbReference>
<feature type="domain" description="RNA polymerase sigma-70 region 2" evidence="5">
    <location>
        <begin position="27"/>
        <end position="91"/>
    </location>
</feature>
<feature type="domain" description="RNA polymerase sigma factor 70 region 4 type 2" evidence="6">
    <location>
        <begin position="122"/>
        <end position="175"/>
    </location>
</feature>
<dbReference type="InterPro" id="IPR036388">
    <property type="entry name" value="WH-like_DNA-bd_sf"/>
</dbReference>
<dbReference type="Proteomes" id="UP000240357">
    <property type="component" value="Unassembled WGS sequence"/>
</dbReference>
<dbReference type="EMBL" id="PYFT01000001">
    <property type="protein sequence ID" value="PSR54988.1"/>
    <property type="molecule type" value="Genomic_DNA"/>
</dbReference>
<dbReference type="Pfam" id="PF08281">
    <property type="entry name" value="Sigma70_r4_2"/>
    <property type="match status" value="1"/>
</dbReference>
<evidence type="ECO:0000313" key="8">
    <source>
        <dbReference type="Proteomes" id="UP000240357"/>
    </source>
</evidence>
<keyword evidence="3" id="KW-0731">Sigma factor</keyword>
<comment type="caution">
    <text evidence="7">The sequence shown here is derived from an EMBL/GenBank/DDBJ whole genome shotgun (WGS) entry which is preliminary data.</text>
</comment>
<keyword evidence="8" id="KW-1185">Reference proteome</keyword>
<dbReference type="GO" id="GO:0003677">
    <property type="term" value="F:DNA binding"/>
    <property type="evidence" value="ECO:0007669"/>
    <property type="project" value="InterPro"/>
</dbReference>
<evidence type="ECO:0000259" key="5">
    <source>
        <dbReference type="Pfam" id="PF04542"/>
    </source>
</evidence>
<proteinExistence type="inferred from homology"/>
<dbReference type="AlphaFoldDB" id="A0A2T2YHP3"/>
<sequence length="307" mass="35251">MTPILSYTEWVKAAVAGETTAWNKLHSQFYPGMYVIALRICRSPELATDAVQDAFIKAYLQLAQLKDPQKFGGWLRQIVTRMSYRVIARYQKNVPLESLALEKETYWEDEINRQMEQHSAQHQLHSALAQLPDVLHKTLLLRYFSNYQAYEQIAAILAVPVGTVRSRLNEAKRKLEEAWEKHEDASNSNLLENEEWNDFYQTLYGEMHAQESSKIKFLHHVQHSQIRFTNGKKFSGGLVLEKMVEEDRQVGSWLQPVKVFSSGSLSVIEAQHFNSSEHPDHCPPASVAIISRDKGKASQVFIHPSEK</sequence>
<evidence type="ECO:0000256" key="2">
    <source>
        <dbReference type="ARBA" id="ARBA00023015"/>
    </source>
</evidence>
<dbReference type="InterPro" id="IPR013249">
    <property type="entry name" value="RNA_pol_sigma70_r4_t2"/>
</dbReference>